<dbReference type="RefSeq" id="XP_018661830.2">
    <property type="nucleotide sequence ID" value="XM_018804839.2"/>
</dbReference>
<dbReference type="EMBL" id="JPDN02000006">
    <property type="protein sequence ID" value="PON28614.1"/>
    <property type="molecule type" value="Genomic_DNA"/>
</dbReference>
<dbReference type="Gene3D" id="3.30.559.10">
    <property type="entry name" value="Chloramphenicol acetyltransferase-like domain"/>
    <property type="match status" value="1"/>
</dbReference>
<dbReference type="Pfam" id="PF01794">
    <property type="entry name" value="Ferric_reduct"/>
    <property type="match status" value="1"/>
</dbReference>
<dbReference type="GO" id="GO:0006826">
    <property type="term" value="P:iron ion transport"/>
    <property type="evidence" value="ECO:0007669"/>
    <property type="project" value="TreeGrafter"/>
</dbReference>
<keyword evidence="11 13" id="KW-0472">Membrane</keyword>
<comment type="similarity">
    <text evidence="2">Belongs to the ferric reductase (FRE) family.</text>
</comment>
<evidence type="ECO:0000259" key="14">
    <source>
        <dbReference type="PROSITE" id="PS51384"/>
    </source>
</evidence>
<evidence type="ECO:0000256" key="13">
    <source>
        <dbReference type="SAM" id="Phobius"/>
    </source>
</evidence>
<evidence type="ECO:0000256" key="2">
    <source>
        <dbReference type="ARBA" id="ARBA00006278"/>
    </source>
</evidence>
<dbReference type="InterPro" id="IPR017938">
    <property type="entry name" value="Riboflavin_synthase-like_b-brl"/>
</dbReference>
<dbReference type="Pfam" id="PF08022">
    <property type="entry name" value="FAD_binding_8"/>
    <property type="match status" value="1"/>
</dbReference>
<dbReference type="Pfam" id="PF08030">
    <property type="entry name" value="NAD_binding_6"/>
    <property type="match status" value="1"/>
</dbReference>
<dbReference type="GO" id="GO:0006879">
    <property type="term" value="P:intracellular iron ion homeostasis"/>
    <property type="evidence" value="ECO:0007669"/>
    <property type="project" value="TreeGrafter"/>
</dbReference>
<evidence type="ECO:0000256" key="5">
    <source>
        <dbReference type="ARBA" id="ARBA00022475"/>
    </source>
</evidence>
<keyword evidence="9" id="KW-0560">Oxidoreductase</keyword>
<evidence type="ECO:0000313" key="15">
    <source>
        <dbReference type="EMBL" id="PON28614.1"/>
    </source>
</evidence>
<evidence type="ECO:0000313" key="16">
    <source>
        <dbReference type="Proteomes" id="UP000054821"/>
    </source>
</evidence>
<dbReference type="Pfam" id="PF07247">
    <property type="entry name" value="AATase"/>
    <property type="match status" value="1"/>
</dbReference>
<keyword evidence="4" id="KW-0813">Transport</keyword>
<evidence type="ECO:0000256" key="9">
    <source>
        <dbReference type="ARBA" id="ARBA00023002"/>
    </source>
</evidence>
<dbReference type="AlphaFoldDB" id="A0A2P4ZWC5"/>
<dbReference type="GO" id="GO:0052851">
    <property type="term" value="F:ferric-chelate reductase (NADPH) activity"/>
    <property type="evidence" value="ECO:0007669"/>
    <property type="project" value="UniProtKB-EC"/>
</dbReference>
<dbReference type="EC" id="1.16.1.9" evidence="3"/>
<dbReference type="GeneID" id="29984922"/>
<dbReference type="SUPFAM" id="SSF52343">
    <property type="entry name" value="Ferredoxin reductase-like, C-terminal NADP-linked domain"/>
    <property type="match status" value="1"/>
</dbReference>
<keyword evidence="16" id="KW-1185">Reference proteome</keyword>
<evidence type="ECO:0000256" key="4">
    <source>
        <dbReference type="ARBA" id="ARBA00022448"/>
    </source>
</evidence>
<feature type="transmembrane region" description="Helical" evidence="13">
    <location>
        <begin position="222"/>
        <end position="241"/>
    </location>
</feature>
<reference evidence="15 16" key="1">
    <citation type="journal article" date="2016" name="Genome Announc.">
        <title>Draft Whole-Genome Sequence of Trichoderma gamsii T6085, a Promising Biocontrol Agent of Fusarium Head Blight on Wheat.</title>
        <authorList>
            <person name="Baroncelli R."/>
            <person name="Zapparata A."/>
            <person name="Piaggeschi G."/>
            <person name="Sarrocco S."/>
            <person name="Vannacci G."/>
        </authorList>
    </citation>
    <scope>NUCLEOTIDE SEQUENCE [LARGE SCALE GENOMIC DNA]</scope>
    <source>
        <strain evidence="15 16">T6085</strain>
    </source>
</reference>
<evidence type="ECO:0000256" key="8">
    <source>
        <dbReference type="ARBA" id="ARBA00022989"/>
    </source>
</evidence>
<feature type="transmembrane region" description="Helical" evidence="13">
    <location>
        <begin position="253"/>
        <end position="273"/>
    </location>
</feature>
<feature type="transmembrane region" description="Helical" evidence="13">
    <location>
        <begin position="46"/>
        <end position="68"/>
    </location>
</feature>
<sequence length="1061" mass="117938">MSAAWLTPPVTLTGSREFTCDSFGFTEEQCEYYQQRWHFWFIADHVFALSTIAFFMSVLGIFVIGNVVSQVLGHRTWRGSSPWQKVTALIRYLSYRGFHVQTLRWNSAPLGMLLLAAAGTVFFFCMDLIPQPYYWPSLDFGGSPPLGTRSGWMALACMPFVFATASKSNWITLLTGVSHEKLQVFHRWISYAFFVLALMHTFPFIVYHIRFGDMVMQFEMGLIFYWTGIVAIILQAWLTFASHSVIRNLGYEFFKATHLLAAAVFVLIFFWHCDYTLTSWHYFIATAAVYVPCYVYPWLRTCFEYGTRAKAQVTVEDGGFTRISIPANFTWIPGQHCFLRFTGFGFLQALSAHPFTICSLPSKGIDGKFELIFYIRHQRGFTARLYQHALELPGASIPVLVDGPYGGINLQSYTHSDRLLVIAGGSGAGWTLPFIEQFILSQPKAVDEECGQAADLDSTMKETGSNERINSRPFTLSVIVATRDSSSRIWYIRTVQQLLSRYSHKDSLSNIRIQLHLTGQAAQEVDLTDESSGFPVISTKPSCSRENIIAPEDETHTPASAPLIKELDGRPQLSLIVEEEVAKVTNEGESLAVYVCGPISKLEQVSATCHHLGFFNNVGLSVHYRLSQLVPPTAFDLRHLIHLAVGKVVKKYRILSAIPVNEDTPDAHFASLPSVDLSRSIKFLTRSQPWNDLGEGQDRELDAILEDQHNTDFKTGYGTVPFWRMIVLQSAEQKMDFTAAFIYHHAIGDGVSGLVFHKSFHDALEAFTSTPAACFKREETVAPKEDAIILPALGQLHPLPINPAPPADAAEPLNQWTGNSIQHPCKSRWTCFQLSPTVSKSFFLKCKQNGLSVTSVISSTLATVLFDILPPDVEALTCIIPINIRPWLQLPREVSDDAFGSYIDATGVLFKRPEQIPKAPHSVNDVWTAARKVSGMVNDYLSNVSPSGEPYTAVSALETIPDVSAIFKPMIGKPRDAAFEVTNVGIFPTRATSETSEASIWQVGKVVLSRSSLVTGAAVTVSVATGGDGSMTIGYSWQEGVVSDDLVEEINKLVGECLREM</sequence>
<feature type="transmembrane region" description="Helical" evidence="13">
    <location>
        <begin position="188"/>
        <end position="210"/>
    </location>
</feature>
<dbReference type="GO" id="GO:0005886">
    <property type="term" value="C:plasma membrane"/>
    <property type="evidence" value="ECO:0007669"/>
    <property type="project" value="UniProtKB-SubCell"/>
</dbReference>
<dbReference type="SUPFAM" id="SSF63380">
    <property type="entry name" value="Riboflavin synthase domain-like"/>
    <property type="match status" value="1"/>
</dbReference>
<comment type="catalytic activity">
    <reaction evidence="12">
        <text>2 a Fe(II)-siderophore + NADP(+) + H(+) = 2 a Fe(III)-siderophore + NADPH</text>
        <dbReference type="Rhea" id="RHEA:28795"/>
        <dbReference type="Rhea" id="RHEA-COMP:11342"/>
        <dbReference type="Rhea" id="RHEA-COMP:11344"/>
        <dbReference type="ChEBI" id="CHEBI:15378"/>
        <dbReference type="ChEBI" id="CHEBI:29033"/>
        <dbReference type="ChEBI" id="CHEBI:29034"/>
        <dbReference type="ChEBI" id="CHEBI:57783"/>
        <dbReference type="ChEBI" id="CHEBI:58349"/>
        <dbReference type="EC" id="1.16.1.9"/>
    </reaction>
</comment>
<feature type="transmembrane region" description="Helical" evidence="13">
    <location>
        <begin position="110"/>
        <end position="130"/>
    </location>
</feature>
<dbReference type="InterPro" id="IPR017927">
    <property type="entry name" value="FAD-bd_FR_type"/>
</dbReference>
<comment type="caution">
    <text evidence="15">The sequence shown here is derived from an EMBL/GenBank/DDBJ whole genome shotgun (WGS) entry which is preliminary data.</text>
</comment>
<comment type="subcellular location">
    <subcellularLocation>
        <location evidence="1">Cell membrane</location>
        <topology evidence="1">Multi-pass membrane protein</topology>
    </subcellularLocation>
</comment>
<dbReference type="InterPro" id="IPR051410">
    <property type="entry name" value="Ferric/Cupric_Reductase"/>
</dbReference>
<dbReference type="SFLD" id="SFLDS00052">
    <property type="entry name" value="Ferric_Reductase_Domain"/>
    <property type="match status" value="1"/>
</dbReference>
<proteinExistence type="inferred from homology"/>
<dbReference type="InterPro" id="IPR013121">
    <property type="entry name" value="Fe_red_NAD-bd_6"/>
</dbReference>
<dbReference type="PANTHER" id="PTHR32361:SF23">
    <property type="entry name" value="FERRIC-CHELATE REDUCTASE"/>
    <property type="match status" value="1"/>
</dbReference>
<keyword evidence="7" id="KW-0249">Electron transport</keyword>
<evidence type="ECO:0000256" key="7">
    <source>
        <dbReference type="ARBA" id="ARBA00022982"/>
    </source>
</evidence>
<dbReference type="InterPro" id="IPR010828">
    <property type="entry name" value="Atf2/Sli1-like"/>
</dbReference>
<evidence type="ECO:0000256" key="1">
    <source>
        <dbReference type="ARBA" id="ARBA00004651"/>
    </source>
</evidence>
<gene>
    <name evidence="15" type="ORF">TGAM01_v202461</name>
</gene>
<keyword evidence="8 13" id="KW-1133">Transmembrane helix</keyword>
<name>A0A2P4ZWC5_9HYPO</name>
<feature type="transmembrane region" description="Helical" evidence="13">
    <location>
        <begin position="279"/>
        <end position="299"/>
    </location>
</feature>
<dbReference type="Gene3D" id="3.40.50.80">
    <property type="entry name" value="Nucleotide-binding domain of ferredoxin-NADP reductase (FNR) module"/>
    <property type="match status" value="1"/>
</dbReference>
<dbReference type="InterPro" id="IPR023213">
    <property type="entry name" value="CAT-like_dom_sf"/>
</dbReference>
<dbReference type="STRING" id="398673.A0A2P4ZWC5"/>
<dbReference type="SFLD" id="SFLDG01168">
    <property type="entry name" value="Ferric_reductase_subgroup_(FRE"/>
    <property type="match status" value="1"/>
</dbReference>
<evidence type="ECO:0000256" key="12">
    <source>
        <dbReference type="ARBA" id="ARBA00048483"/>
    </source>
</evidence>
<feature type="domain" description="FAD-binding FR-type" evidence="14">
    <location>
        <begin position="300"/>
        <end position="411"/>
    </location>
</feature>
<keyword evidence="6 13" id="KW-0812">Transmembrane</keyword>
<dbReference type="GO" id="GO:0015677">
    <property type="term" value="P:copper ion import"/>
    <property type="evidence" value="ECO:0007669"/>
    <property type="project" value="TreeGrafter"/>
</dbReference>
<organism evidence="15 16">
    <name type="scientific">Trichoderma gamsii</name>
    <dbReference type="NCBI Taxonomy" id="398673"/>
    <lineage>
        <taxon>Eukaryota</taxon>
        <taxon>Fungi</taxon>
        <taxon>Dikarya</taxon>
        <taxon>Ascomycota</taxon>
        <taxon>Pezizomycotina</taxon>
        <taxon>Sordariomycetes</taxon>
        <taxon>Hypocreomycetidae</taxon>
        <taxon>Hypocreales</taxon>
        <taxon>Hypocreaceae</taxon>
        <taxon>Trichoderma</taxon>
    </lineage>
</organism>
<accession>A0A2P4ZWC5</accession>
<evidence type="ECO:0000256" key="3">
    <source>
        <dbReference type="ARBA" id="ARBA00012668"/>
    </source>
</evidence>
<evidence type="ECO:0000256" key="11">
    <source>
        <dbReference type="ARBA" id="ARBA00023136"/>
    </source>
</evidence>
<dbReference type="InterPro" id="IPR039261">
    <property type="entry name" value="FNR_nucleotide-bd"/>
</dbReference>
<evidence type="ECO:0000256" key="10">
    <source>
        <dbReference type="ARBA" id="ARBA00023065"/>
    </source>
</evidence>
<dbReference type="InterPro" id="IPR013130">
    <property type="entry name" value="Fe3_Rdtase_TM_dom"/>
</dbReference>
<protein>
    <recommendedName>
        <fullName evidence="3">ferric-chelate reductase (NADPH)</fullName>
        <ecNumber evidence="3">1.16.1.9</ecNumber>
    </recommendedName>
</protein>
<keyword evidence="10" id="KW-0406">Ion transport</keyword>
<dbReference type="PANTHER" id="PTHR32361">
    <property type="entry name" value="FERRIC/CUPRIC REDUCTASE TRANSMEMBRANE COMPONENT"/>
    <property type="match status" value="1"/>
</dbReference>
<evidence type="ECO:0000256" key="6">
    <source>
        <dbReference type="ARBA" id="ARBA00022692"/>
    </source>
</evidence>
<keyword evidence="5" id="KW-1003">Cell membrane</keyword>
<dbReference type="InterPro" id="IPR013112">
    <property type="entry name" value="FAD-bd_8"/>
</dbReference>
<dbReference type="CDD" id="cd06186">
    <property type="entry name" value="NOX_Duox_like_FAD_NADP"/>
    <property type="match status" value="1"/>
</dbReference>
<dbReference type="Proteomes" id="UP000054821">
    <property type="component" value="Unassembled WGS sequence"/>
</dbReference>
<dbReference type="PROSITE" id="PS51384">
    <property type="entry name" value="FAD_FR"/>
    <property type="match status" value="1"/>
</dbReference>